<dbReference type="EMBL" id="KR139839">
    <property type="protein sequence ID" value="AKI29944.1"/>
    <property type="molecule type" value="Genomic_RNA"/>
</dbReference>
<name>A0A0G2UIM6_9NIDO</name>
<accession>A0A0G2UIM6</accession>
<dbReference type="KEGG" id="vg:24404794"/>
<dbReference type="OrthoDB" id="14739at10239"/>
<evidence type="ECO:0000313" key="4">
    <source>
        <dbReference type="Proteomes" id="UP000128650"/>
    </source>
</evidence>
<dbReference type="InterPro" id="IPR002556">
    <property type="entry name" value="Arteri_GP3"/>
</dbReference>
<dbReference type="Proteomes" id="UP000152684">
    <property type="component" value="Segment"/>
</dbReference>
<dbReference type="EMBL" id="KR139838">
    <property type="protein sequence ID" value="AKI29929.1"/>
    <property type="molecule type" value="Genomic_RNA"/>
</dbReference>
<sequence>MEHQVPLCLSVCLILCNCFHLLWASDNSSNSSSPSVCFRFPRLKSVNFSIILRAHVCNLNDSGILYYETQTHSVGQSNSEGGAKCADFSSDGRREAARHGFGNVWVVPRTVNTTFNFSDQVGHQGHTHIAALLVYLLSYYPRVFNFTGNVTRGYYLVEDDTYTSICVNGTVTPQERMGLLALGVEQEIEWATYFPELLRPFIFSVLLLAAAEL</sequence>
<evidence type="ECO:0000313" key="2">
    <source>
        <dbReference type="EMBL" id="AKI29944.1"/>
    </source>
</evidence>
<dbReference type="GeneID" id="24404794"/>
<dbReference type="Proteomes" id="UP000128650">
    <property type="component" value="Genome"/>
</dbReference>
<dbReference type="Proteomes" id="UP000134564">
    <property type="component" value="Genome"/>
</dbReference>
<proteinExistence type="predicted"/>
<protein>
    <submittedName>
        <fullName evidence="1">ORF3</fullName>
    </submittedName>
</protein>
<evidence type="ECO:0000313" key="3">
    <source>
        <dbReference type="EMBL" id="AKI29959.1"/>
    </source>
</evidence>
<keyword evidence="6" id="KW-1185">Reference proteome</keyword>
<evidence type="ECO:0000313" key="1">
    <source>
        <dbReference type="EMBL" id="AKI29929.1"/>
    </source>
</evidence>
<gene>
    <name evidence="1" type="primary">ORF3'</name>
</gene>
<organism evidence="1 4">
    <name type="scientific">Pebjah virus</name>
    <dbReference type="NCBI Taxonomy" id="1658615"/>
    <lineage>
        <taxon>Viruses</taxon>
        <taxon>Riboviria</taxon>
        <taxon>Orthornavirae</taxon>
        <taxon>Pisuviricota</taxon>
        <taxon>Pisoniviricetes</taxon>
        <taxon>Nidovirales</taxon>
        <taxon>Arnidovirineae</taxon>
        <taxon>Arteriviridae</taxon>
        <taxon>Simarterivirinae</taxon>
        <taxon>Iotaarterivirus</taxon>
        <taxon>Peiartevirus</taxon>
        <taxon>Iotaarterivirus pejah</taxon>
    </lineage>
</organism>
<dbReference type="Pfam" id="PF01606">
    <property type="entry name" value="Arteri_env"/>
    <property type="match status" value="1"/>
</dbReference>
<reference evidence="4 5" key="1">
    <citation type="journal article" date="2015" name="J. Virol.">
        <title>Historical Outbreaks of Simian Hemorrhagic Fever in Captive Macaques Were Caused by Distinct Arteriviruses.</title>
        <authorList>
            <person name="Lauck M."/>
            <person name="Alkhovsky S.V."/>
            <person name="Bao Y."/>
            <person name="Bailey A.L."/>
            <person name="Shevtsova Z.V."/>
            <person name="Shchetinin A.M."/>
            <person name="Vishnevskaya T.V."/>
            <person name="Lackemeyer M.G."/>
            <person name="Postnikova E."/>
            <person name="Mazur S."/>
            <person name="Wada J."/>
            <person name="Radoshitzky S.R."/>
            <person name="Friedrich T.C."/>
            <person name="Lapin B.A."/>
            <person name="Deriabin P.G."/>
            <person name="Jahrling P.B."/>
            <person name="Goldberg T.L."/>
            <person name="O'Connor D.H."/>
            <person name="Kuhn J.H."/>
        </authorList>
    </citation>
    <scope>NUCLEOTIDE SEQUENCE [LARGE SCALE GENOMIC DNA]</scope>
    <source>
        <strain evidence="3">F1167</strain>
        <strain evidence="1">F628</strain>
        <strain evidence="2">I621</strain>
    </source>
</reference>
<evidence type="ECO:0000313" key="5">
    <source>
        <dbReference type="Proteomes" id="UP000134564"/>
    </source>
</evidence>
<dbReference type="EMBL" id="KR139840">
    <property type="protein sequence ID" value="AKI29959.1"/>
    <property type="molecule type" value="Genomic_RNA"/>
</dbReference>
<evidence type="ECO:0000313" key="6">
    <source>
        <dbReference type="Proteomes" id="UP000152684"/>
    </source>
</evidence>
<dbReference type="RefSeq" id="YP_009140480.1">
    <property type="nucleotide sequence ID" value="NC_027124.1"/>
</dbReference>